<evidence type="ECO:0000256" key="1">
    <source>
        <dbReference type="SAM" id="MobiDB-lite"/>
    </source>
</evidence>
<dbReference type="RefSeq" id="WP_039396410.1">
    <property type="nucleotide sequence ID" value="NZ_CABPRX010000012.1"/>
</dbReference>
<gene>
    <name evidence="2" type="ORF">SAMEA4530655_01013</name>
</gene>
<evidence type="ECO:0000313" key="2">
    <source>
        <dbReference type="EMBL" id="SNU82492.1"/>
    </source>
</evidence>
<evidence type="ECO:0000313" key="3">
    <source>
        <dbReference type="Proteomes" id="UP000215126"/>
    </source>
</evidence>
<dbReference type="EMBL" id="LT906435">
    <property type="protein sequence ID" value="SNU82492.1"/>
    <property type="molecule type" value="Genomic_DNA"/>
</dbReference>
<dbReference type="Proteomes" id="UP000215126">
    <property type="component" value="Chromosome 1"/>
</dbReference>
<sequence>MTLFQAMMGHAASTPLQPMTSQPTPPLLSNPRDRFSVDIRTVHLRHAGSCHIARAAAATQAHPGGAHRRLPILSARHLSPFGASEPAADFAFFREPLKRNPALIGKWGAAAQAGSQSEAWSQFLGDVSDRFFKGSRKQRVMDALVLSLDILPANRRADALACLLEDGSEGLAAAEEFWKYVGMERIPDADKPRVAELLRKHDVGL</sequence>
<name>A0A239SB84_9BURK</name>
<keyword evidence="3" id="KW-1185">Reference proteome</keyword>
<protein>
    <submittedName>
        <fullName evidence="2">Uncharacterized protein</fullName>
    </submittedName>
</protein>
<dbReference type="KEGG" id="pspu:NA29_09355"/>
<feature type="region of interest" description="Disordered" evidence="1">
    <location>
        <begin position="8"/>
        <end position="32"/>
    </location>
</feature>
<proteinExistence type="predicted"/>
<dbReference type="GeneID" id="88093694"/>
<reference evidence="2 3" key="1">
    <citation type="submission" date="2017-06" db="EMBL/GenBank/DDBJ databases">
        <authorList>
            <consortium name="Pathogen Informatics"/>
        </authorList>
    </citation>
    <scope>NUCLEOTIDE SEQUENCE [LARGE SCALE GENOMIC DNA]</scope>
    <source>
        <strain evidence="2 3">NCTC13161</strain>
    </source>
</reference>
<organism evidence="2 3">
    <name type="scientific">Pandoraea sputorum</name>
    <dbReference type="NCBI Taxonomy" id="93222"/>
    <lineage>
        <taxon>Bacteria</taxon>
        <taxon>Pseudomonadati</taxon>
        <taxon>Pseudomonadota</taxon>
        <taxon>Betaproteobacteria</taxon>
        <taxon>Burkholderiales</taxon>
        <taxon>Burkholderiaceae</taxon>
        <taxon>Pandoraea</taxon>
    </lineage>
</organism>
<accession>A0A239SB84</accession>
<dbReference type="AlphaFoldDB" id="A0A239SB84"/>
<dbReference type="OrthoDB" id="8942363at2"/>